<keyword evidence="3" id="KW-0813">Transport</keyword>
<keyword evidence="6" id="KW-0812">Transmembrane</keyword>
<dbReference type="GO" id="GO:0015833">
    <property type="term" value="P:peptide transport"/>
    <property type="evidence" value="ECO:0007669"/>
    <property type="project" value="TreeGrafter"/>
</dbReference>
<evidence type="ECO:0000313" key="9">
    <source>
        <dbReference type="Proteomes" id="UP000000447"/>
    </source>
</evidence>
<dbReference type="InterPro" id="IPR030678">
    <property type="entry name" value="Peptide/Ni-bd"/>
</dbReference>
<dbReference type="Pfam" id="PF00496">
    <property type="entry name" value="SBP_bac_5"/>
    <property type="match status" value="1"/>
</dbReference>
<evidence type="ECO:0000256" key="5">
    <source>
        <dbReference type="SAM" id="MobiDB-lite"/>
    </source>
</evidence>
<dbReference type="Proteomes" id="UP000000447">
    <property type="component" value="Chromosome"/>
</dbReference>
<accession>B9L1W2</accession>
<dbReference type="CDD" id="cd08512">
    <property type="entry name" value="PBP2_NikA_DppA_OppA_like_7"/>
    <property type="match status" value="1"/>
</dbReference>
<dbReference type="SUPFAM" id="SSF53850">
    <property type="entry name" value="Periplasmic binding protein-like II"/>
    <property type="match status" value="1"/>
</dbReference>
<evidence type="ECO:0000256" key="4">
    <source>
        <dbReference type="ARBA" id="ARBA00022729"/>
    </source>
</evidence>
<evidence type="ECO:0000256" key="1">
    <source>
        <dbReference type="ARBA" id="ARBA00004196"/>
    </source>
</evidence>
<reference evidence="8 9" key="1">
    <citation type="journal article" date="2009" name="PLoS ONE">
        <title>Complete genome sequence of the aerobic CO-oxidizing thermophile Thermomicrobium roseum.</title>
        <authorList>
            <person name="Wu D."/>
            <person name="Raymond J."/>
            <person name="Wu M."/>
            <person name="Chatterji S."/>
            <person name="Ren Q."/>
            <person name="Graham J.E."/>
            <person name="Bryant D.A."/>
            <person name="Robb F."/>
            <person name="Colman A."/>
            <person name="Tallon L.J."/>
            <person name="Badger J.H."/>
            <person name="Madupu R."/>
            <person name="Ward N.L."/>
            <person name="Eisen J.A."/>
        </authorList>
    </citation>
    <scope>NUCLEOTIDE SEQUENCE [LARGE SCALE GENOMIC DNA]</scope>
    <source>
        <strain evidence="9">ATCC 27502 / DSM 5159 / P-2</strain>
    </source>
</reference>
<dbReference type="AlphaFoldDB" id="B9L1W2"/>
<feature type="transmembrane region" description="Helical" evidence="6">
    <location>
        <begin position="50"/>
        <end position="68"/>
    </location>
</feature>
<dbReference type="GO" id="GO:0030288">
    <property type="term" value="C:outer membrane-bounded periplasmic space"/>
    <property type="evidence" value="ECO:0007669"/>
    <property type="project" value="UniProtKB-ARBA"/>
</dbReference>
<protein>
    <submittedName>
        <fullName evidence="8">Putative dipeptide ABC transporter</fullName>
    </submittedName>
</protein>
<dbReference type="Gene3D" id="3.40.190.10">
    <property type="entry name" value="Periplasmic binding protein-like II"/>
    <property type="match status" value="1"/>
</dbReference>
<dbReference type="PANTHER" id="PTHR30290">
    <property type="entry name" value="PERIPLASMIC BINDING COMPONENT OF ABC TRANSPORTER"/>
    <property type="match status" value="1"/>
</dbReference>
<evidence type="ECO:0000259" key="7">
    <source>
        <dbReference type="Pfam" id="PF00496"/>
    </source>
</evidence>
<dbReference type="Gene3D" id="3.10.105.10">
    <property type="entry name" value="Dipeptide-binding Protein, Domain 3"/>
    <property type="match status" value="1"/>
</dbReference>
<keyword evidence="4" id="KW-0732">Signal</keyword>
<keyword evidence="6" id="KW-1133">Transmembrane helix</keyword>
<dbReference type="GO" id="GO:1904680">
    <property type="term" value="F:peptide transmembrane transporter activity"/>
    <property type="evidence" value="ECO:0007669"/>
    <property type="project" value="TreeGrafter"/>
</dbReference>
<gene>
    <name evidence="8" type="ordered locus">trd_1862</name>
</gene>
<dbReference type="InterPro" id="IPR039424">
    <property type="entry name" value="SBP_5"/>
</dbReference>
<dbReference type="HOGENOM" id="CLU_017028_7_2_0"/>
<dbReference type="KEGG" id="tro:trd_1862"/>
<evidence type="ECO:0000256" key="3">
    <source>
        <dbReference type="ARBA" id="ARBA00022448"/>
    </source>
</evidence>
<proteinExistence type="inferred from homology"/>
<dbReference type="eggNOG" id="COG0747">
    <property type="taxonomic scope" value="Bacteria"/>
</dbReference>
<feature type="compositionally biased region" description="Pro residues" evidence="5">
    <location>
        <begin position="77"/>
        <end position="90"/>
    </location>
</feature>
<comment type="subcellular location">
    <subcellularLocation>
        <location evidence="1">Cell envelope</location>
    </subcellularLocation>
</comment>
<feature type="compositionally biased region" description="Low complexity" evidence="5">
    <location>
        <begin position="91"/>
        <end position="100"/>
    </location>
</feature>
<dbReference type="InterPro" id="IPR006311">
    <property type="entry name" value="TAT_signal"/>
</dbReference>
<name>B9L1W2_THERP</name>
<keyword evidence="9" id="KW-1185">Reference proteome</keyword>
<comment type="similarity">
    <text evidence="2">Belongs to the bacterial solute-binding protein 5 family.</text>
</comment>
<dbReference type="PIRSF" id="PIRSF002741">
    <property type="entry name" value="MppA"/>
    <property type="match status" value="1"/>
</dbReference>
<evidence type="ECO:0000256" key="6">
    <source>
        <dbReference type="SAM" id="Phobius"/>
    </source>
</evidence>
<keyword evidence="6" id="KW-0472">Membrane</keyword>
<dbReference type="EMBL" id="CP001275">
    <property type="protein sequence ID" value="ACM05293.1"/>
    <property type="molecule type" value="Genomic_DNA"/>
</dbReference>
<evidence type="ECO:0000313" key="8">
    <source>
        <dbReference type="EMBL" id="ACM05293.1"/>
    </source>
</evidence>
<dbReference type="InterPro" id="IPR000914">
    <property type="entry name" value="SBP_5_dom"/>
</dbReference>
<evidence type="ECO:0000256" key="2">
    <source>
        <dbReference type="ARBA" id="ARBA00005695"/>
    </source>
</evidence>
<dbReference type="Gene3D" id="3.90.76.10">
    <property type="entry name" value="Dipeptide-binding Protein, Domain 1"/>
    <property type="match status" value="1"/>
</dbReference>
<dbReference type="PROSITE" id="PS51318">
    <property type="entry name" value="TAT"/>
    <property type="match status" value="1"/>
</dbReference>
<sequence>MQRRLARLTPLVLEDHTSMGNRNEATRRRQTMAEQRAERWLNRAMQRRRFLRLTALGAGIAGLGLLTACARQEATPTPAPAATPPGPAPAQTPAAAASPAPAGSGTFVIARLTDTITLDPSRQYELTSPIVMGACYERLVTIQPPDIRTVQFQLAEKVDISQDVTTYTFTLRAGPRFASGNPVTSADVVFSFNRLRELKDNPSWLADIIQTMETPDERTVRITLTEPNAAFLAMLVSPNFSVLDSQVVKQQGGTDQPGADKTDKATEWLNQNSAGSGPFVLKGWVKEQEIVMERNPNYWGSPAPLERVIIRHIPDPTAQRQLLERGDVDAAHNLDADLIAEVERAGTAQIVRGDTLDTEYFAMHTSPAVGKELADRRVRQAIAYAIDYDGIIQQLLRGAAVRPPSVIPSGLLGVAEAEDARYRTDPERAKQLLAEAGLANGFELTLTFSSGGTEVGGVSSEVLASKIADDLRKVGIRVTLDPRAPDVRLADYRAGKLQCTISGWTPDFLDPHGWAIPFGVPGEAAAKRVAYDNPQVADLFQRAAKTADPQERARLYAEGQRLLNQDAPFLCLYQPKAQIAVGKNVQGYVFDPVIGVDLSKVRKS</sequence>
<feature type="region of interest" description="Disordered" evidence="5">
    <location>
        <begin position="75"/>
        <end position="100"/>
    </location>
</feature>
<dbReference type="GO" id="GO:0043190">
    <property type="term" value="C:ATP-binding cassette (ABC) transporter complex"/>
    <property type="evidence" value="ECO:0007669"/>
    <property type="project" value="InterPro"/>
</dbReference>
<feature type="domain" description="Solute-binding protein family 5" evidence="7">
    <location>
        <begin position="150"/>
        <end position="519"/>
    </location>
</feature>
<dbReference type="PANTHER" id="PTHR30290:SF10">
    <property type="entry name" value="PERIPLASMIC OLIGOPEPTIDE-BINDING PROTEIN-RELATED"/>
    <property type="match status" value="1"/>
</dbReference>
<dbReference type="STRING" id="309801.trd_1862"/>
<organism evidence="8 9">
    <name type="scientific">Thermomicrobium roseum (strain ATCC 27502 / DSM 5159 / P-2)</name>
    <dbReference type="NCBI Taxonomy" id="309801"/>
    <lineage>
        <taxon>Bacteria</taxon>
        <taxon>Pseudomonadati</taxon>
        <taxon>Thermomicrobiota</taxon>
        <taxon>Thermomicrobia</taxon>
        <taxon>Thermomicrobiales</taxon>
        <taxon>Thermomicrobiaceae</taxon>
        <taxon>Thermomicrobium</taxon>
    </lineage>
</organism>